<accession>A0A8H7C4X0</accession>
<proteinExistence type="predicted"/>
<protein>
    <submittedName>
        <fullName evidence="1">Uncharacterized protein</fullName>
    </submittedName>
</protein>
<comment type="caution">
    <text evidence="1">The sequence shown here is derived from an EMBL/GenBank/DDBJ whole genome shotgun (WGS) entry which is preliminary data.</text>
</comment>
<dbReference type="EMBL" id="JABXXO010000012">
    <property type="protein sequence ID" value="KAF7762734.1"/>
    <property type="molecule type" value="Genomic_DNA"/>
</dbReference>
<sequence>MSALPIIPKQNSTVVRQYERNCSFRYLVFAPVRSGNGAKLSSAGLWLNASKSESVLETMMWAGLLQRKCCGGLSTNCNHNMGGGESFADDLNGNGICSTFQLNSSLLYFFSVRCLVEGRLNNLVEFDR</sequence>
<organism evidence="1 2">
    <name type="scientific">Agaricus bisporus var. burnettii</name>
    <dbReference type="NCBI Taxonomy" id="192524"/>
    <lineage>
        <taxon>Eukaryota</taxon>
        <taxon>Fungi</taxon>
        <taxon>Dikarya</taxon>
        <taxon>Basidiomycota</taxon>
        <taxon>Agaricomycotina</taxon>
        <taxon>Agaricomycetes</taxon>
        <taxon>Agaricomycetidae</taxon>
        <taxon>Agaricales</taxon>
        <taxon>Agaricineae</taxon>
        <taxon>Agaricaceae</taxon>
        <taxon>Agaricus</taxon>
    </lineage>
</organism>
<dbReference type="Proteomes" id="UP000629468">
    <property type="component" value="Unassembled WGS sequence"/>
</dbReference>
<evidence type="ECO:0000313" key="1">
    <source>
        <dbReference type="EMBL" id="KAF7762734.1"/>
    </source>
</evidence>
<dbReference type="AlphaFoldDB" id="A0A8H7C4X0"/>
<gene>
    <name evidence="1" type="ORF">Agabi119p4_9327</name>
</gene>
<name>A0A8H7C4X0_AGABI</name>
<reference evidence="1 2" key="1">
    <citation type="journal article" name="Sci. Rep.">
        <title>Telomere-to-telomere assembled and centromere annotated genomes of the two main subspecies of the button mushroom Agaricus bisporus reveal especially polymorphic chromosome ends.</title>
        <authorList>
            <person name="Sonnenberg A.S.M."/>
            <person name="Sedaghat-Telgerd N."/>
            <person name="Lavrijssen B."/>
            <person name="Ohm R.A."/>
            <person name="Hendrickx P.M."/>
            <person name="Scholtmeijer K."/>
            <person name="Baars J.J.P."/>
            <person name="van Peer A."/>
        </authorList>
    </citation>
    <scope>NUCLEOTIDE SEQUENCE [LARGE SCALE GENOMIC DNA]</scope>
    <source>
        <strain evidence="1 2">H119_p4</strain>
    </source>
</reference>
<evidence type="ECO:0000313" key="2">
    <source>
        <dbReference type="Proteomes" id="UP000629468"/>
    </source>
</evidence>